<name>A0A1I1TDM3_9RHOB</name>
<sequence>MTPPADLPALLAAVPAGTSTGRACDKRYIVTRNQFNAGRSTKLVAEELGGGDYISMNFYNLASGPRLYPCEMPAEKVIAFLRAYVADPVPTPCAD</sequence>
<dbReference type="STRING" id="74348.SAMN04488523_101357"/>
<dbReference type="EMBL" id="FOMW01000001">
    <property type="protein sequence ID" value="SFD56704.1"/>
    <property type="molecule type" value="Genomic_DNA"/>
</dbReference>
<protein>
    <submittedName>
        <fullName evidence="1">Uncharacterized protein</fullName>
    </submittedName>
</protein>
<evidence type="ECO:0000313" key="1">
    <source>
        <dbReference type="EMBL" id="SFD56704.1"/>
    </source>
</evidence>
<proteinExistence type="predicted"/>
<evidence type="ECO:0000313" key="2">
    <source>
        <dbReference type="Proteomes" id="UP000198977"/>
    </source>
</evidence>
<keyword evidence="2" id="KW-1185">Reference proteome</keyword>
<dbReference type="AlphaFoldDB" id="A0A1I1TDM3"/>
<dbReference type="Proteomes" id="UP000198977">
    <property type="component" value="Unassembled WGS sequence"/>
</dbReference>
<reference evidence="2" key="1">
    <citation type="submission" date="2016-10" db="EMBL/GenBank/DDBJ databases">
        <authorList>
            <person name="Varghese N."/>
            <person name="Submissions S."/>
        </authorList>
    </citation>
    <scope>NUCLEOTIDE SEQUENCE [LARGE SCALE GENOMIC DNA]</scope>
    <source>
        <strain evidence="2">DSM 11443</strain>
    </source>
</reference>
<organism evidence="1 2">
    <name type="scientific">Sulfitobacter brevis</name>
    <dbReference type="NCBI Taxonomy" id="74348"/>
    <lineage>
        <taxon>Bacteria</taxon>
        <taxon>Pseudomonadati</taxon>
        <taxon>Pseudomonadota</taxon>
        <taxon>Alphaproteobacteria</taxon>
        <taxon>Rhodobacterales</taxon>
        <taxon>Roseobacteraceae</taxon>
        <taxon>Sulfitobacter</taxon>
    </lineage>
</organism>
<accession>A0A1I1TDM3</accession>
<dbReference type="RefSeq" id="WP_245766234.1">
    <property type="nucleotide sequence ID" value="NZ_FOMW01000001.1"/>
</dbReference>
<gene>
    <name evidence="1" type="ORF">SAMN04488523_101357</name>
</gene>